<dbReference type="Proteomes" id="UP000726737">
    <property type="component" value="Unassembled WGS sequence"/>
</dbReference>
<evidence type="ECO:0000313" key="2">
    <source>
        <dbReference type="EMBL" id="KAG0247313.1"/>
    </source>
</evidence>
<comment type="caution">
    <text evidence="2">The sequence shown here is derived from an EMBL/GenBank/DDBJ whole genome shotgun (WGS) entry which is preliminary data.</text>
</comment>
<evidence type="ECO:0000256" key="1">
    <source>
        <dbReference type="SAM" id="Phobius"/>
    </source>
</evidence>
<proteinExistence type="predicted"/>
<organism evidence="2 3">
    <name type="scientific">Mortierella polycephala</name>
    <dbReference type="NCBI Taxonomy" id="41804"/>
    <lineage>
        <taxon>Eukaryota</taxon>
        <taxon>Fungi</taxon>
        <taxon>Fungi incertae sedis</taxon>
        <taxon>Mucoromycota</taxon>
        <taxon>Mortierellomycotina</taxon>
        <taxon>Mortierellomycetes</taxon>
        <taxon>Mortierellales</taxon>
        <taxon>Mortierellaceae</taxon>
        <taxon>Mortierella</taxon>
    </lineage>
</organism>
<reference evidence="2" key="1">
    <citation type="journal article" date="2020" name="Fungal Divers.">
        <title>Resolving the Mortierellaceae phylogeny through synthesis of multi-gene phylogenetics and phylogenomics.</title>
        <authorList>
            <person name="Vandepol N."/>
            <person name="Liber J."/>
            <person name="Desiro A."/>
            <person name="Na H."/>
            <person name="Kennedy M."/>
            <person name="Barry K."/>
            <person name="Grigoriev I.V."/>
            <person name="Miller A.N."/>
            <person name="O'Donnell K."/>
            <person name="Stajich J.E."/>
            <person name="Bonito G."/>
        </authorList>
    </citation>
    <scope>NUCLEOTIDE SEQUENCE</scope>
    <source>
        <strain evidence="2">KOD948</strain>
    </source>
</reference>
<feature type="non-terminal residue" evidence="2">
    <location>
        <position position="79"/>
    </location>
</feature>
<keyword evidence="1" id="KW-0812">Transmembrane</keyword>
<dbReference type="AlphaFoldDB" id="A0A9P6PKL6"/>
<accession>A0A9P6PKL6</accession>
<gene>
    <name evidence="2" type="ORF">BG011_001685</name>
</gene>
<protein>
    <submittedName>
        <fullName evidence="2">Uncharacterized protein</fullName>
    </submittedName>
</protein>
<name>A0A9P6PKL6_9FUNG</name>
<sequence>MFVHDNYEDSTCDLMLWFQADKIQDTTDELRMPTLIVVDNESNFGSSKVFALCFGALPTFVGSLASFMFGRSESMLGRM</sequence>
<keyword evidence="1" id="KW-0472">Membrane</keyword>
<keyword evidence="3" id="KW-1185">Reference proteome</keyword>
<keyword evidence="1" id="KW-1133">Transmembrane helix</keyword>
<dbReference type="EMBL" id="JAAAJA010001466">
    <property type="protein sequence ID" value="KAG0247313.1"/>
    <property type="molecule type" value="Genomic_DNA"/>
</dbReference>
<evidence type="ECO:0000313" key="3">
    <source>
        <dbReference type="Proteomes" id="UP000726737"/>
    </source>
</evidence>
<feature type="transmembrane region" description="Helical" evidence="1">
    <location>
        <begin position="49"/>
        <end position="69"/>
    </location>
</feature>